<evidence type="ECO:0000256" key="4">
    <source>
        <dbReference type="ARBA" id="ARBA00022989"/>
    </source>
</evidence>
<evidence type="ECO:0000256" key="5">
    <source>
        <dbReference type="ARBA" id="ARBA00023136"/>
    </source>
</evidence>
<dbReference type="GeneID" id="99684858"/>
<feature type="transmembrane region" description="Helical" evidence="6">
    <location>
        <begin position="20"/>
        <end position="43"/>
    </location>
</feature>
<dbReference type="PANTHER" id="PTHR36115">
    <property type="entry name" value="PROLINE-RICH ANTIGEN HOMOLOG-RELATED"/>
    <property type="match status" value="1"/>
</dbReference>
<feature type="domain" description="RDD" evidence="7">
    <location>
        <begin position="14"/>
        <end position="160"/>
    </location>
</feature>
<comment type="caution">
    <text evidence="8">The sequence shown here is derived from an EMBL/GenBank/DDBJ whole genome shotgun (WGS) entry which is preliminary data.</text>
</comment>
<comment type="subcellular location">
    <subcellularLocation>
        <location evidence="1">Cell membrane</location>
        <topology evidence="1">Multi-pass membrane protein</topology>
    </subcellularLocation>
</comment>
<evidence type="ECO:0000256" key="2">
    <source>
        <dbReference type="ARBA" id="ARBA00022475"/>
    </source>
</evidence>
<evidence type="ECO:0000256" key="1">
    <source>
        <dbReference type="ARBA" id="ARBA00004651"/>
    </source>
</evidence>
<dbReference type="InterPro" id="IPR010432">
    <property type="entry name" value="RDD"/>
</dbReference>
<evidence type="ECO:0000256" key="3">
    <source>
        <dbReference type="ARBA" id="ARBA00022692"/>
    </source>
</evidence>
<protein>
    <submittedName>
        <fullName evidence="8">Putative RDD family membrane protein YckC</fullName>
    </submittedName>
</protein>
<dbReference type="Pfam" id="PF06271">
    <property type="entry name" value="RDD"/>
    <property type="match status" value="1"/>
</dbReference>
<keyword evidence="2" id="KW-1003">Cell membrane</keyword>
<keyword evidence="4 6" id="KW-1133">Transmembrane helix</keyword>
<dbReference type="EMBL" id="SLXD01000002">
    <property type="protein sequence ID" value="TCP04597.1"/>
    <property type="molecule type" value="Genomic_DNA"/>
</dbReference>
<feature type="transmembrane region" description="Helical" evidence="6">
    <location>
        <begin position="55"/>
        <end position="73"/>
    </location>
</feature>
<accession>A0A4R2MI51</accession>
<organism evidence="8 9">
    <name type="scientific">Rubrivivax gelatinosus</name>
    <name type="common">Rhodocyclus gelatinosus</name>
    <name type="synonym">Rhodopseudomonas gelatinosa</name>
    <dbReference type="NCBI Taxonomy" id="28068"/>
    <lineage>
        <taxon>Bacteria</taxon>
        <taxon>Pseudomonadati</taxon>
        <taxon>Pseudomonadota</taxon>
        <taxon>Betaproteobacteria</taxon>
        <taxon>Burkholderiales</taxon>
        <taxon>Sphaerotilaceae</taxon>
        <taxon>Rubrivivax</taxon>
    </lineage>
</organism>
<dbReference type="AlphaFoldDB" id="A0A4R2MI51"/>
<feature type="transmembrane region" description="Helical" evidence="6">
    <location>
        <begin position="129"/>
        <end position="145"/>
    </location>
</feature>
<proteinExistence type="predicted"/>
<evidence type="ECO:0000313" key="8">
    <source>
        <dbReference type="EMBL" id="TCP04597.1"/>
    </source>
</evidence>
<feature type="transmembrane region" description="Helical" evidence="6">
    <location>
        <begin position="102"/>
        <end position="123"/>
    </location>
</feature>
<name>A0A4R2MI51_RUBGE</name>
<evidence type="ECO:0000256" key="6">
    <source>
        <dbReference type="SAM" id="Phobius"/>
    </source>
</evidence>
<keyword evidence="3 6" id="KW-0812">Transmembrane</keyword>
<dbReference type="RefSeq" id="WP_132645089.1">
    <property type="nucleotide sequence ID" value="NZ_CP181386.1"/>
</dbReference>
<dbReference type="OrthoDB" id="5298807at2"/>
<keyword evidence="5 6" id="KW-0472">Membrane</keyword>
<dbReference type="PANTHER" id="PTHR36115:SF10">
    <property type="entry name" value="RDD DOMAIN-CONTAINING PROTEIN"/>
    <property type="match status" value="1"/>
</dbReference>
<dbReference type="InterPro" id="IPR051791">
    <property type="entry name" value="Pra-immunoreactive"/>
</dbReference>
<gene>
    <name evidence="8" type="ORF">EV684_102357</name>
</gene>
<dbReference type="Proteomes" id="UP000295106">
    <property type="component" value="Unassembled WGS sequence"/>
</dbReference>
<evidence type="ECO:0000259" key="7">
    <source>
        <dbReference type="Pfam" id="PF06271"/>
    </source>
</evidence>
<sequence length="173" mass="19650">MIVLPPAEGEHPTPALIRRLACFVYEGILLFGVVMAAGLVYSLLTNQRSALQGQLGLQAFLFLVFGLYFVWFWSRTGQTLAMQTWQIRLVLRDGRPVPIGRAVLRYLACWIWFLPWLAIAHFAGLRSNGQVFGLLALGIVVWAALSRVHPDRQFWHDALCGTRLITWRSRSKD</sequence>
<dbReference type="GO" id="GO:0005886">
    <property type="term" value="C:plasma membrane"/>
    <property type="evidence" value="ECO:0007669"/>
    <property type="project" value="UniProtKB-SubCell"/>
</dbReference>
<evidence type="ECO:0000313" key="9">
    <source>
        <dbReference type="Proteomes" id="UP000295106"/>
    </source>
</evidence>
<reference evidence="8 9" key="1">
    <citation type="submission" date="2019-03" db="EMBL/GenBank/DDBJ databases">
        <title>Genomic Encyclopedia of Type Strains, Phase IV (KMG-IV): sequencing the most valuable type-strain genomes for metagenomic binning, comparative biology and taxonomic classification.</title>
        <authorList>
            <person name="Goeker M."/>
        </authorList>
    </citation>
    <scope>NUCLEOTIDE SEQUENCE [LARGE SCALE GENOMIC DNA]</scope>
    <source>
        <strain evidence="8 9">DSM 1709</strain>
    </source>
</reference>